<name>A0AAD7TCK8_9TELE</name>
<dbReference type="EMBL" id="JAINUG010000003">
    <property type="protein sequence ID" value="KAJ8417828.1"/>
    <property type="molecule type" value="Genomic_DNA"/>
</dbReference>
<comment type="caution">
    <text evidence="1">The sequence shown here is derived from an EMBL/GenBank/DDBJ whole genome shotgun (WGS) entry which is preliminary data.</text>
</comment>
<protein>
    <submittedName>
        <fullName evidence="1">Uncharacterized protein</fullName>
    </submittedName>
</protein>
<sequence>MELIMAAEDTVAWGGGCVGSWRIRLTPGGHGDTDGLHTAALQIELCTAWDFDAIAVLKQEMQILRNNDYI</sequence>
<dbReference type="AlphaFoldDB" id="A0AAD7TCK8"/>
<evidence type="ECO:0000313" key="1">
    <source>
        <dbReference type="EMBL" id="KAJ8417828.1"/>
    </source>
</evidence>
<gene>
    <name evidence="1" type="ORF">AAFF_G00226710</name>
</gene>
<reference evidence="1" key="1">
    <citation type="journal article" date="2023" name="Science">
        <title>Genome structures resolve the early diversification of teleost fishes.</title>
        <authorList>
            <person name="Parey E."/>
            <person name="Louis A."/>
            <person name="Montfort J."/>
            <person name="Bouchez O."/>
            <person name="Roques C."/>
            <person name="Iampietro C."/>
            <person name="Lluch J."/>
            <person name="Castinel A."/>
            <person name="Donnadieu C."/>
            <person name="Desvignes T."/>
            <person name="Floi Bucao C."/>
            <person name="Jouanno E."/>
            <person name="Wen M."/>
            <person name="Mejri S."/>
            <person name="Dirks R."/>
            <person name="Jansen H."/>
            <person name="Henkel C."/>
            <person name="Chen W.J."/>
            <person name="Zahm M."/>
            <person name="Cabau C."/>
            <person name="Klopp C."/>
            <person name="Thompson A.W."/>
            <person name="Robinson-Rechavi M."/>
            <person name="Braasch I."/>
            <person name="Lecointre G."/>
            <person name="Bobe J."/>
            <person name="Postlethwait J.H."/>
            <person name="Berthelot C."/>
            <person name="Roest Crollius H."/>
            <person name="Guiguen Y."/>
        </authorList>
    </citation>
    <scope>NUCLEOTIDE SEQUENCE</scope>
    <source>
        <strain evidence="1">NC1722</strain>
    </source>
</reference>
<evidence type="ECO:0000313" key="2">
    <source>
        <dbReference type="Proteomes" id="UP001221898"/>
    </source>
</evidence>
<proteinExistence type="predicted"/>
<keyword evidence="2" id="KW-1185">Reference proteome</keyword>
<organism evidence="1 2">
    <name type="scientific">Aldrovandia affinis</name>
    <dbReference type="NCBI Taxonomy" id="143900"/>
    <lineage>
        <taxon>Eukaryota</taxon>
        <taxon>Metazoa</taxon>
        <taxon>Chordata</taxon>
        <taxon>Craniata</taxon>
        <taxon>Vertebrata</taxon>
        <taxon>Euteleostomi</taxon>
        <taxon>Actinopterygii</taxon>
        <taxon>Neopterygii</taxon>
        <taxon>Teleostei</taxon>
        <taxon>Notacanthiformes</taxon>
        <taxon>Halosauridae</taxon>
        <taxon>Aldrovandia</taxon>
    </lineage>
</organism>
<dbReference type="Proteomes" id="UP001221898">
    <property type="component" value="Unassembled WGS sequence"/>
</dbReference>
<accession>A0AAD7TCK8</accession>